<name>A0ACC5R837_9HYPH</name>
<dbReference type="Proteomes" id="UP000616151">
    <property type="component" value="Unassembled WGS sequence"/>
</dbReference>
<reference evidence="1" key="1">
    <citation type="submission" date="2021-01" db="EMBL/GenBank/DDBJ databases">
        <authorList>
            <person name="Sun Q."/>
        </authorList>
    </citation>
    <scope>NUCLEOTIDE SEQUENCE</scope>
    <source>
        <strain evidence="1">YIM B02566</strain>
    </source>
</reference>
<evidence type="ECO:0000313" key="1">
    <source>
        <dbReference type="EMBL" id="MBK1868770.1"/>
    </source>
</evidence>
<proteinExistence type="predicted"/>
<evidence type="ECO:0000313" key="2">
    <source>
        <dbReference type="Proteomes" id="UP000616151"/>
    </source>
</evidence>
<comment type="caution">
    <text evidence="1">The sequence shown here is derived from an EMBL/GenBank/DDBJ whole genome shotgun (WGS) entry which is preliminary data.</text>
</comment>
<sequence length="382" mass="42937">MTTAAAPSRRDHRIDFLRGLALASIFINHVPGNFYEKWTHKNFGFSDAAEVFVMLAGFASAYAYFARFERGETWDATVKAIKRAWTLYMSHIVTTIIGISLFCAATLYFMHPGYLDDTIVYMDIKPLAEDPVRGVIGLVTLGHQLGYFNILPMYMALLLMLPLFMVLARYSLSLLLAVSVTLWFATGVFGLDVPNYPMPGGWFFNPLAWQLLFVVGFILGQRQRENRPMPFSALLYGLCVVYLLLAYWWVPFDWVINFSGIKLPSTIWSFDKGFVAWPRLLHVLALAYVVMMSPLGRLMHRIPASNFLTAMGRHSLPVFCVGSLMSMTGAIVRHEWGGSFAHDTVIIATGLLVMGTLAVVLDGRKPSRPDQQPLRQPYPATT</sequence>
<accession>A0ACC5R837</accession>
<gene>
    <name evidence="1" type="ORF">JHL16_20605</name>
</gene>
<organism evidence="1 2">
    <name type="scientific">Taklimakanibacter albus</name>
    <dbReference type="NCBI Taxonomy" id="2800327"/>
    <lineage>
        <taxon>Bacteria</taxon>
        <taxon>Pseudomonadati</taxon>
        <taxon>Pseudomonadota</taxon>
        <taxon>Alphaproteobacteria</taxon>
        <taxon>Hyphomicrobiales</taxon>
        <taxon>Aestuariivirgaceae</taxon>
        <taxon>Taklimakanibacter</taxon>
    </lineage>
</organism>
<protein>
    <submittedName>
        <fullName evidence="1">OpgC domain-containing protein</fullName>
    </submittedName>
</protein>
<dbReference type="EMBL" id="JAENHL010000007">
    <property type="protein sequence ID" value="MBK1868770.1"/>
    <property type="molecule type" value="Genomic_DNA"/>
</dbReference>
<keyword evidence="2" id="KW-1185">Reference proteome</keyword>